<evidence type="ECO:0000256" key="2">
    <source>
        <dbReference type="ARBA" id="ARBA00022801"/>
    </source>
</evidence>
<reference evidence="7 8" key="1">
    <citation type="submission" date="2019-01" db="EMBL/GenBank/DDBJ databases">
        <title>Sequencing of cultivated peanut Arachis hypogaea provides insights into genome evolution and oil improvement.</title>
        <authorList>
            <person name="Chen X."/>
        </authorList>
    </citation>
    <scope>NUCLEOTIDE SEQUENCE [LARGE SCALE GENOMIC DNA]</scope>
    <source>
        <strain evidence="8">cv. Fuhuasheng</strain>
        <tissue evidence="7">Leaves</tissue>
    </source>
</reference>
<feature type="compositionally biased region" description="Polar residues" evidence="5">
    <location>
        <begin position="327"/>
        <end position="346"/>
    </location>
</feature>
<evidence type="ECO:0000313" key="8">
    <source>
        <dbReference type="Proteomes" id="UP000289738"/>
    </source>
</evidence>
<keyword evidence="1" id="KW-0547">Nucleotide-binding</keyword>
<keyword evidence="6" id="KW-0732">Signal</keyword>
<feature type="region of interest" description="Disordered" evidence="5">
    <location>
        <begin position="41"/>
        <end position="79"/>
    </location>
</feature>
<comment type="caution">
    <text evidence="7">The sequence shown here is derived from an EMBL/GenBank/DDBJ whole genome shotgun (WGS) entry which is preliminary data.</text>
</comment>
<evidence type="ECO:0000256" key="1">
    <source>
        <dbReference type="ARBA" id="ARBA00022741"/>
    </source>
</evidence>
<dbReference type="GO" id="GO:0005524">
    <property type="term" value="F:ATP binding"/>
    <property type="evidence" value="ECO:0007669"/>
    <property type="project" value="UniProtKB-KW"/>
</dbReference>
<keyword evidence="2" id="KW-0378">Hydrolase</keyword>
<dbReference type="Gene3D" id="3.40.50.300">
    <property type="entry name" value="P-loop containing nucleotide triphosphate hydrolases"/>
    <property type="match status" value="1"/>
</dbReference>
<dbReference type="Proteomes" id="UP000289738">
    <property type="component" value="Chromosome B01"/>
</dbReference>
<evidence type="ECO:0000256" key="6">
    <source>
        <dbReference type="SAM" id="SignalP"/>
    </source>
</evidence>
<name>A0A445AYC2_ARAHY</name>
<protein>
    <recommendedName>
        <fullName evidence="9">Helicase C-terminal domain-containing protein</fullName>
    </recommendedName>
</protein>
<proteinExistence type="predicted"/>
<dbReference type="PANTHER" id="PTHR45766:SF3">
    <property type="entry name" value="DNA ANNEALING HELICASE AND ENDONUCLEASE ZRANB3"/>
    <property type="match status" value="1"/>
</dbReference>
<evidence type="ECO:0000313" key="7">
    <source>
        <dbReference type="EMBL" id="RYR31421.1"/>
    </source>
</evidence>
<dbReference type="EMBL" id="SDMP01000011">
    <property type="protein sequence ID" value="RYR31421.1"/>
    <property type="molecule type" value="Genomic_DNA"/>
</dbReference>
<keyword evidence="4" id="KW-0067">ATP-binding</keyword>
<dbReference type="GO" id="GO:0004386">
    <property type="term" value="F:helicase activity"/>
    <property type="evidence" value="ECO:0007669"/>
    <property type="project" value="UniProtKB-KW"/>
</dbReference>
<evidence type="ECO:0000256" key="4">
    <source>
        <dbReference type="ARBA" id="ARBA00022840"/>
    </source>
</evidence>
<dbReference type="GO" id="GO:0016787">
    <property type="term" value="F:hydrolase activity"/>
    <property type="evidence" value="ECO:0007669"/>
    <property type="project" value="UniProtKB-KW"/>
</dbReference>
<feature type="compositionally biased region" description="Pro residues" evidence="5">
    <location>
        <begin position="377"/>
        <end position="387"/>
    </location>
</feature>
<dbReference type="SUPFAM" id="SSF52540">
    <property type="entry name" value="P-loop containing nucleoside triphosphate hydrolases"/>
    <property type="match status" value="1"/>
</dbReference>
<feature type="compositionally biased region" description="Low complexity" evidence="5">
    <location>
        <begin position="351"/>
        <end position="364"/>
    </location>
</feature>
<dbReference type="InterPro" id="IPR027417">
    <property type="entry name" value="P-loop_NTPase"/>
</dbReference>
<dbReference type="STRING" id="3818.A0A445AYC2"/>
<feature type="region of interest" description="Disordered" evidence="5">
    <location>
        <begin position="327"/>
        <end position="406"/>
    </location>
</feature>
<dbReference type="CDD" id="cd18793">
    <property type="entry name" value="SF2_C_SNF"/>
    <property type="match status" value="1"/>
</dbReference>
<keyword evidence="3" id="KW-0347">Helicase</keyword>
<feature type="chain" id="PRO_5019143291" description="Helicase C-terminal domain-containing protein" evidence="6">
    <location>
        <begin position="18"/>
        <end position="406"/>
    </location>
</feature>
<evidence type="ECO:0008006" key="9">
    <source>
        <dbReference type="Google" id="ProtNLM"/>
    </source>
</evidence>
<organism evidence="7 8">
    <name type="scientific">Arachis hypogaea</name>
    <name type="common">Peanut</name>
    <dbReference type="NCBI Taxonomy" id="3818"/>
    <lineage>
        <taxon>Eukaryota</taxon>
        <taxon>Viridiplantae</taxon>
        <taxon>Streptophyta</taxon>
        <taxon>Embryophyta</taxon>
        <taxon>Tracheophyta</taxon>
        <taxon>Spermatophyta</taxon>
        <taxon>Magnoliopsida</taxon>
        <taxon>eudicotyledons</taxon>
        <taxon>Gunneridae</taxon>
        <taxon>Pentapetalae</taxon>
        <taxon>rosids</taxon>
        <taxon>fabids</taxon>
        <taxon>Fabales</taxon>
        <taxon>Fabaceae</taxon>
        <taxon>Papilionoideae</taxon>
        <taxon>50 kb inversion clade</taxon>
        <taxon>dalbergioids sensu lato</taxon>
        <taxon>Dalbergieae</taxon>
        <taxon>Pterocarpus clade</taxon>
        <taxon>Arachis</taxon>
    </lineage>
</organism>
<sequence>MVLLLPLLCMREAIVEVEDDWDLTAKELDSLELDAFQNIAQLGDSSTPPSSQQFNLQQHQHHHFPKPPSANHSQPFPPNPISDFRLQRVDALPQGARALPPSLKPGTKKTSLLKNCRSFLSNFFFIPAGMLQRNSNMTRIHMLTSSRVIISAFRRIPRSSWNAKERLWMFLLSSLSEAEKLEVVKAKSKSSKSKDESESLKFTQKNLISKIYTNSADDKIPAVLEYLRTVIETGCKFLIFAHHQPMIDAIHECLLLSIKAGGVGLTLTAASFAEQSWTPGDLIQVKDRAHRIGLLLANDTVHDIIWDVVQFKLDNLGQSLSAAHSLTLAESQSHQPPARKPSSQFPASIDPAGSSVLLAAPSVASEHRPRNVLPSSAKPPTPVPTEPPSSSVMEAKPHGFRVNSDS</sequence>
<dbReference type="GO" id="GO:0031297">
    <property type="term" value="P:replication fork processing"/>
    <property type="evidence" value="ECO:0007669"/>
    <property type="project" value="TreeGrafter"/>
</dbReference>
<dbReference type="GO" id="GO:0004520">
    <property type="term" value="F:DNA endonuclease activity"/>
    <property type="evidence" value="ECO:0007669"/>
    <property type="project" value="TreeGrafter"/>
</dbReference>
<dbReference type="InterPro" id="IPR049730">
    <property type="entry name" value="SNF2/RAD54-like_C"/>
</dbReference>
<feature type="compositionally biased region" description="Polar residues" evidence="5">
    <location>
        <begin position="41"/>
        <end position="56"/>
    </location>
</feature>
<feature type="signal peptide" evidence="6">
    <location>
        <begin position="1"/>
        <end position="17"/>
    </location>
</feature>
<dbReference type="GO" id="GO:0043596">
    <property type="term" value="C:nuclear replication fork"/>
    <property type="evidence" value="ECO:0007669"/>
    <property type="project" value="TreeGrafter"/>
</dbReference>
<evidence type="ECO:0000256" key="3">
    <source>
        <dbReference type="ARBA" id="ARBA00022806"/>
    </source>
</evidence>
<dbReference type="GO" id="GO:0006281">
    <property type="term" value="P:DNA repair"/>
    <property type="evidence" value="ECO:0007669"/>
    <property type="project" value="TreeGrafter"/>
</dbReference>
<evidence type="ECO:0000256" key="5">
    <source>
        <dbReference type="SAM" id="MobiDB-lite"/>
    </source>
</evidence>
<dbReference type="AlphaFoldDB" id="A0A445AYC2"/>
<accession>A0A445AYC2</accession>
<keyword evidence="8" id="KW-1185">Reference proteome</keyword>
<gene>
    <name evidence="7" type="ORF">Ahy_B01g056227</name>
</gene>
<dbReference type="PANTHER" id="PTHR45766">
    <property type="entry name" value="DNA ANNEALING HELICASE AND ENDONUCLEASE ZRANB3 FAMILY MEMBER"/>
    <property type="match status" value="1"/>
</dbReference>